<dbReference type="EMBL" id="BAABDQ010000007">
    <property type="protein sequence ID" value="GAA3554733.1"/>
    <property type="molecule type" value="Genomic_DNA"/>
</dbReference>
<feature type="domain" description="Protein kinase" evidence="6">
    <location>
        <begin position="23"/>
        <end position="278"/>
    </location>
</feature>
<dbReference type="SUPFAM" id="SSF56112">
    <property type="entry name" value="Protein kinase-like (PK-like)"/>
    <property type="match status" value="1"/>
</dbReference>
<evidence type="ECO:0000313" key="8">
    <source>
        <dbReference type="Proteomes" id="UP001500630"/>
    </source>
</evidence>
<gene>
    <name evidence="7" type="ORF">GCM10022419_038910</name>
</gene>
<feature type="region of interest" description="Disordered" evidence="5">
    <location>
        <begin position="280"/>
        <end position="334"/>
    </location>
</feature>
<keyword evidence="8" id="KW-1185">Reference proteome</keyword>
<evidence type="ECO:0000313" key="7">
    <source>
        <dbReference type="EMBL" id="GAA3554733.1"/>
    </source>
</evidence>
<sequence length="689" mass="72780">MWGFYMPDLAAPRPGDPATVGEYAVTGRLGEGGQGIVYLATARDGTKVALKLLRADLAGNAQASERFVREVAMARRVAPFCTAQVIDTGLFGGRPYIVSEYIDGPTLTDVVRTQGPRSGTSLHRLAIGTITALVAIHQAGIVHRDFKPSNVVLASDGPRVIDFGIARALDLTSTLTGTAIGTPSYMAPEQLTEASPGPKSDLFAWACTLLFAASGQAPFGQDSLPAVVNRIMHTEPDVGPIQDPALRALVADCLAKDPIRRPTASDALMRLLGHAPAFAPPSLPGNPAGAGPAMQPPGLLQQGSAAAATGPAPPPRAYPPRPQPYHYAPPTQPTRRKATGWIIAGSVAGALTLVAASAFVAVRISALPGPTPSPTASATEPTTPTRSPTPTPTPTPTSREVRLPGTSVEIQEREGDPIGLASYTVNRGKRLYVRKHGSGTFTADSRYFEYALDPKTNLALGTDVDYSTDFFATVSIIDHVTGTKRVVKLSPKPVFPTTPRWSPDGKYGLVTLYKGAAGNTVEYGYGIIDVGSDKGRAFQVKEEGAGEWRFFWDVGGRSVGTWVGGKMKFYDLNGKLVRTLSDVGSPVWVEGDDISPSGTRFLAHCTSAGTSLCARSTSGDDTAPVTIPFTSNRLIGWWDDDHLAVWRAKGAGYEAVVIDLSGKVSRVLATAGKKAEFDGMAFRFGRNAS</sequence>
<dbReference type="PANTHER" id="PTHR43289">
    <property type="entry name" value="MITOGEN-ACTIVATED PROTEIN KINASE KINASE KINASE 20-RELATED"/>
    <property type="match status" value="1"/>
</dbReference>
<name>A0ABP6WPM4_9ACTN</name>
<evidence type="ECO:0000256" key="1">
    <source>
        <dbReference type="ARBA" id="ARBA00022679"/>
    </source>
</evidence>
<feature type="compositionally biased region" description="Low complexity" evidence="5">
    <location>
        <begin position="285"/>
        <end position="310"/>
    </location>
</feature>
<reference evidence="8" key="1">
    <citation type="journal article" date="2019" name="Int. J. Syst. Evol. Microbiol.">
        <title>The Global Catalogue of Microorganisms (GCM) 10K type strain sequencing project: providing services to taxonomists for standard genome sequencing and annotation.</title>
        <authorList>
            <consortium name="The Broad Institute Genomics Platform"/>
            <consortium name="The Broad Institute Genome Sequencing Center for Infectious Disease"/>
            <person name="Wu L."/>
            <person name="Ma J."/>
        </authorList>
    </citation>
    <scope>NUCLEOTIDE SEQUENCE [LARGE SCALE GENOMIC DNA]</scope>
    <source>
        <strain evidence="8">JCM 17326</strain>
    </source>
</reference>
<keyword evidence="1" id="KW-0808">Transferase</keyword>
<accession>A0ABP6WPM4</accession>
<keyword evidence="4" id="KW-0067">ATP-binding</keyword>
<dbReference type="Gene3D" id="1.10.510.10">
    <property type="entry name" value="Transferase(Phosphotransferase) domain 1"/>
    <property type="match status" value="1"/>
</dbReference>
<keyword evidence="3" id="KW-0418">Kinase</keyword>
<dbReference type="PROSITE" id="PS00108">
    <property type="entry name" value="PROTEIN_KINASE_ST"/>
    <property type="match status" value="1"/>
</dbReference>
<evidence type="ECO:0000259" key="6">
    <source>
        <dbReference type="PROSITE" id="PS50011"/>
    </source>
</evidence>
<feature type="region of interest" description="Disordered" evidence="5">
    <location>
        <begin position="367"/>
        <end position="404"/>
    </location>
</feature>
<evidence type="ECO:0000256" key="2">
    <source>
        <dbReference type="ARBA" id="ARBA00022741"/>
    </source>
</evidence>
<proteinExistence type="predicted"/>
<dbReference type="PROSITE" id="PS50011">
    <property type="entry name" value="PROTEIN_KINASE_DOM"/>
    <property type="match status" value="1"/>
</dbReference>
<dbReference type="PANTHER" id="PTHR43289:SF34">
    <property type="entry name" value="SERINE_THREONINE-PROTEIN KINASE YBDM-RELATED"/>
    <property type="match status" value="1"/>
</dbReference>
<feature type="compositionally biased region" description="Pro residues" evidence="5">
    <location>
        <begin position="311"/>
        <end position="323"/>
    </location>
</feature>
<evidence type="ECO:0000256" key="3">
    <source>
        <dbReference type="ARBA" id="ARBA00022777"/>
    </source>
</evidence>
<dbReference type="SUPFAM" id="SSF82171">
    <property type="entry name" value="DPP6 N-terminal domain-like"/>
    <property type="match status" value="1"/>
</dbReference>
<dbReference type="InterPro" id="IPR011009">
    <property type="entry name" value="Kinase-like_dom_sf"/>
</dbReference>
<dbReference type="Proteomes" id="UP001500630">
    <property type="component" value="Unassembled WGS sequence"/>
</dbReference>
<evidence type="ECO:0000256" key="4">
    <source>
        <dbReference type="ARBA" id="ARBA00022840"/>
    </source>
</evidence>
<protein>
    <recommendedName>
        <fullName evidence="6">Protein kinase domain-containing protein</fullName>
    </recommendedName>
</protein>
<organism evidence="7 8">
    <name type="scientific">Nonomuraea rosea</name>
    <dbReference type="NCBI Taxonomy" id="638574"/>
    <lineage>
        <taxon>Bacteria</taxon>
        <taxon>Bacillati</taxon>
        <taxon>Actinomycetota</taxon>
        <taxon>Actinomycetes</taxon>
        <taxon>Streptosporangiales</taxon>
        <taxon>Streptosporangiaceae</taxon>
        <taxon>Nonomuraea</taxon>
    </lineage>
</organism>
<comment type="caution">
    <text evidence="7">The sequence shown here is derived from an EMBL/GenBank/DDBJ whole genome shotgun (WGS) entry which is preliminary data.</text>
</comment>
<dbReference type="Pfam" id="PF00069">
    <property type="entry name" value="Pkinase"/>
    <property type="match status" value="1"/>
</dbReference>
<keyword evidence="2" id="KW-0547">Nucleotide-binding</keyword>
<dbReference type="InterPro" id="IPR008271">
    <property type="entry name" value="Ser/Thr_kinase_AS"/>
</dbReference>
<dbReference type="InterPro" id="IPR000719">
    <property type="entry name" value="Prot_kinase_dom"/>
</dbReference>
<dbReference type="Gene3D" id="3.30.200.20">
    <property type="entry name" value="Phosphorylase Kinase, domain 1"/>
    <property type="match status" value="1"/>
</dbReference>
<dbReference type="CDD" id="cd14014">
    <property type="entry name" value="STKc_PknB_like"/>
    <property type="match status" value="1"/>
</dbReference>
<feature type="compositionally biased region" description="Low complexity" evidence="5">
    <location>
        <begin position="374"/>
        <end position="386"/>
    </location>
</feature>
<evidence type="ECO:0000256" key="5">
    <source>
        <dbReference type="SAM" id="MobiDB-lite"/>
    </source>
</evidence>